<dbReference type="PANTHER" id="PTHR35908:SF1">
    <property type="entry name" value="CONSERVED PROTEIN"/>
    <property type="match status" value="1"/>
</dbReference>
<gene>
    <name evidence="2" type="ORF">FHS44_007068</name>
</gene>
<dbReference type="SUPFAM" id="SSF54593">
    <property type="entry name" value="Glyoxalase/Bleomycin resistance protein/Dihydroxybiphenyl dioxygenase"/>
    <property type="match status" value="1"/>
</dbReference>
<comment type="caution">
    <text evidence="2">The sequence shown here is derived from an EMBL/GenBank/DDBJ whole genome shotgun (WGS) entry which is preliminary data.</text>
</comment>
<name>A0A7W7QUP5_9ACTN</name>
<organism evidence="2 3">
    <name type="scientific">Streptosporangium saharense</name>
    <dbReference type="NCBI Taxonomy" id="1706840"/>
    <lineage>
        <taxon>Bacteria</taxon>
        <taxon>Bacillati</taxon>
        <taxon>Actinomycetota</taxon>
        <taxon>Actinomycetes</taxon>
        <taxon>Streptosporangiales</taxon>
        <taxon>Streptosporangiaceae</taxon>
        <taxon>Streptosporangium</taxon>
    </lineage>
</organism>
<evidence type="ECO:0000259" key="1">
    <source>
        <dbReference type="PROSITE" id="PS51819"/>
    </source>
</evidence>
<reference evidence="2 3" key="1">
    <citation type="submission" date="2020-08" db="EMBL/GenBank/DDBJ databases">
        <title>Genomic Encyclopedia of Type Strains, Phase III (KMG-III): the genomes of soil and plant-associated and newly described type strains.</title>
        <authorList>
            <person name="Whitman W."/>
        </authorList>
    </citation>
    <scope>NUCLEOTIDE SEQUENCE [LARGE SCALE GENOMIC DNA]</scope>
    <source>
        <strain evidence="2 3">CECT 8840</strain>
    </source>
</reference>
<evidence type="ECO:0000313" key="3">
    <source>
        <dbReference type="Proteomes" id="UP000552644"/>
    </source>
</evidence>
<dbReference type="GO" id="GO:0016829">
    <property type="term" value="F:lyase activity"/>
    <property type="evidence" value="ECO:0007669"/>
    <property type="project" value="UniProtKB-KW"/>
</dbReference>
<dbReference type="InterPro" id="IPR041581">
    <property type="entry name" value="Glyoxalase_6"/>
</dbReference>
<dbReference type="Gene3D" id="3.10.180.10">
    <property type="entry name" value="2,3-Dihydroxybiphenyl 1,2-Dioxygenase, domain 1"/>
    <property type="match status" value="1"/>
</dbReference>
<proteinExistence type="predicted"/>
<protein>
    <submittedName>
        <fullName evidence="2">Catechol 2,3-dioxygenase-like lactoylglutathione lyase family enzyme</fullName>
    </submittedName>
</protein>
<dbReference type="InterPro" id="IPR029068">
    <property type="entry name" value="Glyas_Bleomycin-R_OHBP_Dase"/>
</dbReference>
<dbReference type="InterPro" id="IPR037523">
    <property type="entry name" value="VOC_core"/>
</dbReference>
<keyword evidence="3" id="KW-1185">Reference proteome</keyword>
<feature type="domain" description="VOC" evidence="1">
    <location>
        <begin position="4"/>
        <end position="114"/>
    </location>
</feature>
<dbReference type="PANTHER" id="PTHR35908">
    <property type="entry name" value="HYPOTHETICAL FUSION PROTEIN"/>
    <property type="match status" value="1"/>
</dbReference>
<sequence length="114" mass="12409">MTAHQSQLVLDCASPETLAVFWSRLLGGVPVHRDPGWSRLDPPGGLRMAFQRVPEAKTGKNRLHLDIAVEDVTVAAEEALSLGARRVGEQVRDAAGAFQVMRDPEGNEFCFVSP</sequence>
<keyword evidence="2" id="KW-0456">Lyase</keyword>
<keyword evidence="2" id="KW-0223">Dioxygenase</keyword>
<dbReference type="Proteomes" id="UP000552644">
    <property type="component" value="Unassembled WGS sequence"/>
</dbReference>
<dbReference type="Pfam" id="PF18029">
    <property type="entry name" value="Glyoxalase_6"/>
    <property type="match status" value="1"/>
</dbReference>
<dbReference type="PROSITE" id="PS51819">
    <property type="entry name" value="VOC"/>
    <property type="match status" value="1"/>
</dbReference>
<dbReference type="CDD" id="cd06587">
    <property type="entry name" value="VOC"/>
    <property type="match status" value="1"/>
</dbReference>
<dbReference type="EMBL" id="JACHJP010000011">
    <property type="protein sequence ID" value="MBB4919924.1"/>
    <property type="molecule type" value="Genomic_DNA"/>
</dbReference>
<evidence type="ECO:0000313" key="2">
    <source>
        <dbReference type="EMBL" id="MBB4919924.1"/>
    </source>
</evidence>
<dbReference type="RefSeq" id="WP_184723018.1">
    <property type="nucleotide sequence ID" value="NZ_JACHJP010000011.1"/>
</dbReference>
<dbReference type="AlphaFoldDB" id="A0A7W7QUP5"/>
<keyword evidence="2" id="KW-0560">Oxidoreductase</keyword>
<dbReference type="GO" id="GO:0051213">
    <property type="term" value="F:dioxygenase activity"/>
    <property type="evidence" value="ECO:0007669"/>
    <property type="project" value="UniProtKB-KW"/>
</dbReference>
<accession>A0A7W7QUP5</accession>